<dbReference type="SUPFAM" id="SSF53098">
    <property type="entry name" value="Ribonuclease H-like"/>
    <property type="match status" value="1"/>
</dbReference>
<feature type="domain" description="RNase H type-1" evidence="1">
    <location>
        <begin position="324"/>
        <end position="410"/>
    </location>
</feature>
<gene>
    <name evidence="2" type="ORF">EPI10_022812</name>
</gene>
<dbReference type="InterPro" id="IPR036397">
    <property type="entry name" value="RNaseH_sf"/>
</dbReference>
<proteinExistence type="predicted"/>
<organism evidence="2 3">
    <name type="scientific">Gossypium australe</name>
    <dbReference type="NCBI Taxonomy" id="47621"/>
    <lineage>
        <taxon>Eukaryota</taxon>
        <taxon>Viridiplantae</taxon>
        <taxon>Streptophyta</taxon>
        <taxon>Embryophyta</taxon>
        <taxon>Tracheophyta</taxon>
        <taxon>Spermatophyta</taxon>
        <taxon>Magnoliopsida</taxon>
        <taxon>eudicotyledons</taxon>
        <taxon>Gunneridae</taxon>
        <taxon>Pentapetalae</taxon>
        <taxon>rosids</taxon>
        <taxon>malvids</taxon>
        <taxon>Malvales</taxon>
        <taxon>Malvaceae</taxon>
        <taxon>Malvoideae</taxon>
        <taxon>Gossypium</taxon>
    </lineage>
</organism>
<keyword evidence="3" id="KW-1185">Reference proteome</keyword>
<dbReference type="OrthoDB" id="1744872at2759"/>
<dbReference type="InterPro" id="IPR053151">
    <property type="entry name" value="RNase_H-like"/>
</dbReference>
<dbReference type="GO" id="GO:0003964">
    <property type="term" value="F:RNA-directed DNA polymerase activity"/>
    <property type="evidence" value="ECO:0007669"/>
    <property type="project" value="UniProtKB-KW"/>
</dbReference>
<dbReference type="InterPro" id="IPR002156">
    <property type="entry name" value="RNaseH_domain"/>
</dbReference>
<dbReference type="Pfam" id="PF13456">
    <property type="entry name" value="RVT_3"/>
    <property type="match status" value="1"/>
</dbReference>
<dbReference type="InterPro" id="IPR044730">
    <property type="entry name" value="RNase_H-like_dom_plant"/>
</dbReference>
<comment type="caution">
    <text evidence="2">The sequence shown here is derived from an EMBL/GenBank/DDBJ whole genome shotgun (WGS) entry which is preliminary data.</text>
</comment>
<dbReference type="PANTHER" id="PTHR47723">
    <property type="entry name" value="OS05G0353850 PROTEIN"/>
    <property type="match status" value="1"/>
</dbReference>
<dbReference type="Gene3D" id="3.30.420.10">
    <property type="entry name" value="Ribonuclease H-like superfamily/Ribonuclease H"/>
    <property type="match status" value="1"/>
</dbReference>
<accession>A0A5B6VT87</accession>
<dbReference type="EMBL" id="SMMG02000005">
    <property type="protein sequence ID" value="KAA3472323.1"/>
    <property type="molecule type" value="Genomic_DNA"/>
</dbReference>
<sequence>MSAISSSSMQILWNSVPTQKFRSARGIRQGCPLSPYLFVLCMDWLGHLIRSDIDSGGWKPIQISRTGPVISHLFFANDLEVQNLGKYLDVPLLRNRVTKSTFGFVVDKFILIPKGVCDDIEKLAIGDKASVRCWKDSWVPVMGPLLSNIPSASNLDLYFSVRELVNSDGSWNLELLRIWVLEEVINRIISIPPPHLDSGSDKVIWACSTTERMRRGIGLSNSCAICGHELEDMVHVLRDYPVAKDVWKLVLPNQLEQRFFFSDSFQTWISSNLSCHVRLQDSKVTWSCLFGLIAWRIWKNRNLFIFQKISWMTTGVVKISTSWARVCSPIEAEVWSIQDGILLLLNKGFRRIIVQTDSLEAVQTLSDLDLEESGITVLRRIQRIMKSEGQWRILHVPREQNLVADRLAKLSLNWKSTL</sequence>
<name>A0A5B6VT87_9ROSI</name>
<dbReference type="PANTHER" id="PTHR47723:SF19">
    <property type="entry name" value="POLYNUCLEOTIDYL TRANSFERASE, RIBONUCLEASE H-LIKE SUPERFAMILY PROTEIN"/>
    <property type="match status" value="1"/>
</dbReference>
<dbReference type="GO" id="GO:0004523">
    <property type="term" value="F:RNA-DNA hybrid ribonuclease activity"/>
    <property type="evidence" value="ECO:0007669"/>
    <property type="project" value="InterPro"/>
</dbReference>
<keyword evidence="2" id="KW-0808">Transferase</keyword>
<dbReference type="Proteomes" id="UP000325315">
    <property type="component" value="Unassembled WGS sequence"/>
</dbReference>
<reference evidence="2" key="1">
    <citation type="submission" date="2019-08" db="EMBL/GenBank/DDBJ databases">
        <authorList>
            <person name="Liu F."/>
        </authorList>
    </citation>
    <scope>NUCLEOTIDE SEQUENCE [LARGE SCALE GENOMIC DNA]</scope>
    <source>
        <strain evidence="2">PA1801</strain>
        <tissue evidence="2">Leaf</tissue>
    </source>
</reference>
<dbReference type="CDD" id="cd06222">
    <property type="entry name" value="RNase_H_like"/>
    <property type="match status" value="1"/>
</dbReference>
<protein>
    <submittedName>
        <fullName evidence="2">Reverse transcriptase</fullName>
    </submittedName>
</protein>
<evidence type="ECO:0000313" key="2">
    <source>
        <dbReference type="EMBL" id="KAA3472323.1"/>
    </source>
</evidence>
<dbReference type="InterPro" id="IPR012337">
    <property type="entry name" value="RNaseH-like_sf"/>
</dbReference>
<evidence type="ECO:0000313" key="3">
    <source>
        <dbReference type="Proteomes" id="UP000325315"/>
    </source>
</evidence>
<dbReference type="GO" id="GO:0003676">
    <property type="term" value="F:nucleic acid binding"/>
    <property type="evidence" value="ECO:0007669"/>
    <property type="project" value="InterPro"/>
</dbReference>
<evidence type="ECO:0000259" key="1">
    <source>
        <dbReference type="Pfam" id="PF13456"/>
    </source>
</evidence>
<keyword evidence="2" id="KW-0695">RNA-directed DNA polymerase</keyword>
<dbReference type="AlphaFoldDB" id="A0A5B6VT87"/>
<keyword evidence="2" id="KW-0548">Nucleotidyltransferase</keyword>